<accession>A0A820T0D7</accession>
<dbReference type="AlphaFoldDB" id="A0A820T0D7"/>
<sequence>SNSLKRVHSNLSSNTHQLPAQKKLSSYTRYDWNFLSTLSPTVLGWFCVINRIKKPVKKFLKNREKRIATVLAYVLIEITTLSTLQQSKLYELFTPKTKFLISHPVCQMIAEFRKHFNRNTRINIDLLSNIIPEIEILKQGIRESCRGWAQAFKQKPSPTSLSTLGHEATVENSGVRKRTAVQKTRSNASNRDTVVETNKKATTTSFIEQSTGCVNLAFDE</sequence>
<dbReference type="GO" id="GO:0048488">
    <property type="term" value="P:synaptic vesicle endocytosis"/>
    <property type="evidence" value="ECO:0007669"/>
    <property type="project" value="TreeGrafter"/>
</dbReference>
<keyword evidence="2" id="KW-1185">Reference proteome</keyword>
<feature type="non-terminal residue" evidence="1">
    <location>
        <position position="1"/>
    </location>
</feature>
<dbReference type="InterPro" id="IPR033616">
    <property type="entry name" value="BLTP1"/>
</dbReference>
<dbReference type="EMBL" id="CAJOBG010047285">
    <property type="protein sequence ID" value="CAF4458427.1"/>
    <property type="molecule type" value="Genomic_DNA"/>
</dbReference>
<protein>
    <submittedName>
        <fullName evidence="1">Uncharacterized protein</fullName>
    </submittedName>
</protein>
<name>A0A820T0D7_9BILA</name>
<evidence type="ECO:0000313" key="1">
    <source>
        <dbReference type="EMBL" id="CAF4458427.1"/>
    </source>
</evidence>
<dbReference type="GO" id="GO:0098793">
    <property type="term" value="C:presynapse"/>
    <property type="evidence" value="ECO:0007669"/>
    <property type="project" value="GOC"/>
</dbReference>
<evidence type="ECO:0000313" key="2">
    <source>
        <dbReference type="Proteomes" id="UP000663866"/>
    </source>
</evidence>
<dbReference type="Proteomes" id="UP000663866">
    <property type="component" value="Unassembled WGS sequence"/>
</dbReference>
<feature type="non-terminal residue" evidence="1">
    <location>
        <position position="220"/>
    </location>
</feature>
<gene>
    <name evidence="1" type="ORF">OVN521_LOCUS38294</name>
</gene>
<organism evidence="1 2">
    <name type="scientific">Rotaria magnacalcarata</name>
    <dbReference type="NCBI Taxonomy" id="392030"/>
    <lineage>
        <taxon>Eukaryota</taxon>
        <taxon>Metazoa</taxon>
        <taxon>Spiralia</taxon>
        <taxon>Gnathifera</taxon>
        <taxon>Rotifera</taxon>
        <taxon>Eurotatoria</taxon>
        <taxon>Bdelloidea</taxon>
        <taxon>Philodinida</taxon>
        <taxon>Philodinidae</taxon>
        <taxon>Rotaria</taxon>
    </lineage>
</organism>
<dbReference type="PANTHER" id="PTHR31640:SF1">
    <property type="entry name" value="BRIDGE-LIKE LIPID TRANSFER PROTEIN FAMILY MEMBER 1"/>
    <property type="match status" value="1"/>
</dbReference>
<dbReference type="PANTHER" id="PTHR31640">
    <property type="entry name" value="TRANSMEMBRANE PROTEIN KIAA1109"/>
    <property type="match status" value="1"/>
</dbReference>
<proteinExistence type="predicted"/>
<reference evidence="1" key="1">
    <citation type="submission" date="2021-02" db="EMBL/GenBank/DDBJ databases">
        <authorList>
            <person name="Nowell W R."/>
        </authorList>
    </citation>
    <scope>NUCLEOTIDE SEQUENCE</scope>
</reference>
<comment type="caution">
    <text evidence="1">The sequence shown here is derived from an EMBL/GenBank/DDBJ whole genome shotgun (WGS) entry which is preliminary data.</text>
</comment>